<reference evidence="3" key="1">
    <citation type="journal article" date="2013" name="Nat. Genet.">
        <title>The draft genomes of soft-shell turtle and green sea turtle yield insights into the development and evolution of the turtle-specific body plan.</title>
        <authorList>
            <person name="Wang Z."/>
            <person name="Pascual-Anaya J."/>
            <person name="Zadissa A."/>
            <person name="Li W."/>
            <person name="Niimura Y."/>
            <person name="Huang Z."/>
            <person name="Li C."/>
            <person name="White S."/>
            <person name="Xiong Z."/>
            <person name="Fang D."/>
            <person name="Wang B."/>
            <person name="Ming Y."/>
            <person name="Chen Y."/>
            <person name="Zheng Y."/>
            <person name="Kuraku S."/>
            <person name="Pignatelli M."/>
            <person name="Herrero J."/>
            <person name="Beal K."/>
            <person name="Nozawa M."/>
            <person name="Li Q."/>
            <person name="Wang J."/>
            <person name="Zhang H."/>
            <person name="Yu L."/>
            <person name="Shigenobu S."/>
            <person name="Wang J."/>
            <person name="Liu J."/>
            <person name="Flicek P."/>
            <person name="Searle S."/>
            <person name="Wang J."/>
            <person name="Kuratani S."/>
            <person name="Yin Y."/>
            <person name="Aken B."/>
            <person name="Zhang G."/>
            <person name="Irie N."/>
        </authorList>
    </citation>
    <scope>NUCLEOTIDE SEQUENCE [LARGE SCALE GENOMIC DNA]</scope>
</reference>
<dbReference type="PANTHER" id="PTHR47595:SF1">
    <property type="entry name" value="MYB_SANT-LIKE DNA-BINDING DOMAIN-CONTAINING PROTEIN"/>
    <property type="match status" value="1"/>
</dbReference>
<dbReference type="Pfam" id="PF13837">
    <property type="entry name" value="Myb_DNA-bind_4"/>
    <property type="match status" value="1"/>
</dbReference>
<dbReference type="AlphaFoldDB" id="M7BV41"/>
<proteinExistence type="predicted"/>
<name>M7BV41_CHEMY</name>
<keyword evidence="3" id="KW-1185">Reference proteome</keyword>
<evidence type="ECO:0000259" key="1">
    <source>
        <dbReference type="Pfam" id="PF13837"/>
    </source>
</evidence>
<dbReference type="EMBL" id="KB499736">
    <property type="protein sequence ID" value="EMP41069.1"/>
    <property type="molecule type" value="Genomic_DNA"/>
</dbReference>
<feature type="domain" description="Myb/SANT-like DNA-binding" evidence="1">
    <location>
        <begin position="20"/>
        <end position="108"/>
    </location>
</feature>
<dbReference type="PANTHER" id="PTHR47595">
    <property type="entry name" value="HEAT SHOCK 70 KDA PROTEIN 14"/>
    <property type="match status" value="1"/>
</dbReference>
<gene>
    <name evidence="2" type="ORF">UY3_01688</name>
</gene>
<evidence type="ECO:0000313" key="2">
    <source>
        <dbReference type="EMBL" id="EMP41069.1"/>
    </source>
</evidence>
<dbReference type="Proteomes" id="UP000031443">
    <property type="component" value="Unassembled WGS sequence"/>
</dbReference>
<organism evidence="2 3">
    <name type="scientific">Chelonia mydas</name>
    <name type="common">Green sea-turtle</name>
    <name type="synonym">Chelonia agassizi</name>
    <dbReference type="NCBI Taxonomy" id="8469"/>
    <lineage>
        <taxon>Eukaryota</taxon>
        <taxon>Metazoa</taxon>
        <taxon>Chordata</taxon>
        <taxon>Craniata</taxon>
        <taxon>Vertebrata</taxon>
        <taxon>Euteleostomi</taxon>
        <taxon>Archelosauria</taxon>
        <taxon>Testudinata</taxon>
        <taxon>Testudines</taxon>
        <taxon>Cryptodira</taxon>
        <taxon>Durocryptodira</taxon>
        <taxon>Americhelydia</taxon>
        <taxon>Chelonioidea</taxon>
        <taxon>Cheloniidae</taxon>
        <taxon>Chelonia</taxon>
    </lineage>
</organism>
<accession>M7BV41</accession>
<protein>
    <recommendedName>
        <fullName evidence="1">Myb/SANT-like DNA-binding domain-containing protein</fullName>
    </recommendedName>
</protein>
<dbReference type="InterPro" id="IPR044822">
    <property type="entry name" value="Myb_DNA-bind_4"/>
</dbReference>
<dbReference type="Gene3D" id="1.10.10.60">
    <property type="entry name" value="Homeodomain-like"/>
    <property type="match status" value="1"/>
</dbReference>
<evidence type="ECO:0000313" key="3">
    <source>
        <dbReference type="Proteomes" id="UP000031443"/>
    </source>
</evidence>
<sequence length="114" mass="12671">MASSSAEVTMGSQNHKRAPAWTKWEVSDLIAVWGDESVLSELRSKRQNANIFAKISKGMMDRGYNRDPLQCHVKIKVLRQADQKAKEANGHPGSEPRTCCFYDELHAILGSALA</sequence>